<evidence type="ECO:0000313" key="1">
    <source>
        <dbReference type="EMBL" id="MFC7580313.1"/>
    </source>
</evidence>
<gene>
    <name evidence="1" type="ORF">ACFQWG_03620</name>
</gene>
<organism evidence="1 2">
    <name type="scientific">Schaalia naturae</name>
    <dbReference type="NCBI Taxonomy" id="635203"/>
    <lineage>
        <taxon>Bacteria</taxon>
        <taxon>Bacillati</taxon>
        <taxon>Actinomycetota</taxon>
        <taxon>Actinomycetes</taxon>
        <taxon>Actinomycetales</taxon>
        <taxon>Actinomycetaceae</taxon>
        <taxon>Schaalia</taxon>
    </lineage>
</organism>
<dbReference type="SUPFAM" id="SSF55729">
    <property type="entry name" value="Acyl-CoA N-acyltransferases (Nat)"/>
    <property type="match status" value="1"/>
</dbReference>
<accession>A0ABW2SLT0</accession>
<dbReference type="InterPro" id="IPR016181">
    <property type="entry name" value="Acyl_CoA_acyltransferase"/>
</dbReference>
<sequence length="329" mass="36363">MTNVPMPEGDHGILWRALTAQDAAPLAHLIARIEAADNPPYRTSPDEVAEILSEGVPWHGLAGLATRGIRSGQMVAFGLASLRRAGHLECVCQGGVDPRFRRLGLGHAVIEWQTATAREVLARRPPGEPAQIVMHVESGNVELVDHLEDLGYHWARTYYELRADLSSLPRTPDLGSYLSVVPWSDDLEDPARQASNRLSEQEWGRPPQTMEQWLLGRTAFVPGWSFIALDRTGDRPRVAGFLRASRYEQDWPALGWKEGYIDQMGVLEPWRHTRVADALIVASMNAQVGDGMDRTAAGLGSANHSGALYVYDQLGFRTVGQSRLYAINI</sequence>
<proteinExistence type="predicted"/>
<dbReference type="Proteomes" id="UP001596527">
    <property type="component" value="Unassembled WGS sequence"/>
</dbReference>
<keyword evidence="2" id="KW-1185">Reference proteome</keyword>
<name>A0ABW2SLT0_9ACTO</name>
<comment type="caution">
    <text evidence="1">The sequence shown here is derived from an EMBL/GenBank/DDBJ whole genome shotgun (WGS) entry which is preliminary data.</text>
</comment>
<dbReference type="Gene3D" id="3.40.630.30">
    <property type="match status" value="1"/>
</dbReference>
<dbReference type="EMBL" id="JBHTEF010000001">
    <property type="protein sequence ID" value="MFC7580313.1"/>
    <property type="molecule type" value="Genomic_DNA"/>
</dbReference>
<reference evidence="2" key="1">
    <citation type="journal article" date="2019" name="Int. J. Syst. Evol. Microbiol.">
        <title>The Global Catalogue of Microorganisms (GCM) 10K type strain sequencing project: providing services to taxonomists for standard genome sequencing and annotation.</title>
        <authorList>
            <consortium name="The Broad Institute Genomics Platform"/>
            <consortium name="The Broad Institute Genome Sequencing Center for Infectious Disease"/>
            <person name="Wu L."/>
            <person name="Ma J."/>
        </authorList>
    </citation>
    <scope>NUCLEOTIDE SEQUENCE [LARGE SCALE GENOMIC DNA]</scope>
    <source>
        <strain evidence="2">CCUG 56698</strain>
    </source>
</reference>
<dbReference type="RefSeq" id="WP_380972198.1">
    <property type="nucleotide sequence ID" value="NZ_JBHTEF010000001.1"/>
</dbReference>
<protein>
    <submittedName>
        <fullName evidence="1">GNAT family N-acetyltransferase</fullName>
    </submittedName>
</protein>
<evidence type="ECO:0000313" key="2">
    <source>
        <dbReference type="Proteomes" id="UP001596527"/>
    </source>
</evidence>